<dbReference type="EC" id="2.7.11.1" evidence="1"/>
<dbReference type="EMBL" id="JAJHUN010000010">
    <property type="protein sequence ID" value="KAJ4146997.1"/>
    <property type="molecule type" value="Genomic_DNA"/>
</dbReference>
<dbReference type="Gene3D" id="1.10.510.10">
    <property type="entry name" value="Transferase(Phosphotransferase) domain 1"/>
    <property type="match status" value="1"/>
</dbReference>
<protein>
    <recommendedName>
        <fullName evidence="1">non-specific serine/threonine protein kinase</fullName>
        <ecNumber evidence="1">2.7.11.1</ecNumber>
    </recommendedName>
</protein>
<accession>A0A9W8Q5B9</accession>
<dbReference type="GeneID" id="80888709"/>
<dbReference type="Proteomes" id="UP001144673">
    <property type="component" value="Chromosome 3"/>
</dbReference>
<comment type="catalytic activity">
    <reaction evidence="3">
        <text>L-seryl-[protein] + ATP = O-phospho-L-seryl-[protein] + ADP + H(+)</text>
        <dbReference type="Rhea" id="RHEA:17989"/>
        <dbReference type="Rhea" id="RHEA-COMP:9863"/>
        <dbReference type="Rhea" id="RHEA-COMP:11604"/>
        <dbReference type="ChEBI" id="CHEBI:15378"/>
        <dbReference type="ChEBI" id="CHEBI:29999"/>
        <dbReference type="ChEBI" id="CHEBI:30616"/>
        <dbReference type="ChEBI" id="CHEBI:83421"/>
        <dbReference type="ChEBI" id="CHEBI:456216"/>
        <dbReference type="EC" id="2.7.11.1"/>
    </reaction>
</comment>
<reference evidence="5" key="1">
    <citation type="journal article" date="2023" name="Access Microbiol">
        <title>De-novo genome assembly for Akanthomyces muscarius, a biocontrol agent of insect agricultural pests.</title>
        <authorList>
            <person name="Erdos Z."/>
            <person name="Studholme D.J."/>
            <person name="Raymond B."/>
            <person name="Sharma M."/>
        </authorList>
    </citation>
    <scope>NUCLEOTIDE SEQUENCE</scope>
    <source>
        <strain evidence="5">Ve6</strain>
    </source>
</reference>
<evidence type="ECO:0000256" key="1">
    <source>
        <dbReference type="ARBA" id="ARBA00012513"/>
    </source>
</evidence>
<feature type="domain" description="Fungal-type protein kinase" evidence="4">
    <location>
        <begin position="2"/>
        <end position="255"/>
    </location>
</feature>
<dbReference type="SUPFAM" id="SSF56112">
    <property type="entry name" value="Protein kinase-like (PK-like)"/>
    <property type="match status" value="1"/>
</dbReference>
<dbReference type="InterPro" id="IPR040976">
    <property type="entry name" value="Pkinase_fungal"/>
</dbReference>
<dbReference type="KEGG" id="amus:LMH87_001550"/>
<dbReference type="InterPro" id="IPR011009">
    <property type="entry name" value="Kinase-like_dom_sf"/>
</dbReference>
<evidence type="ECO:0000313" key="5">
    <source>
        <dbReference type="EMBL" id="KAJ4146997.1"/>
    </source>
</evidence>
<dbReference type="PANTHER" id="PTHR38248">
    <property type="entry name" value="FUNK1 6"/>
    <property type="match status" value="1"/>
</dbReference>
<dbReference type="Pfam" id="PF17667">
    <property type="entry name" value="Pkinase_fungal"/>
    <property type="match status" value="1"/>
</dbReference>
<dbReference type="GO" id="GO:0004674">
    <property type="term" value="F:protein serine/threonine kinase activity"/>
    <property type="evidence" value="ECO:0007669"/>
    <property type="project" value="UniProtKB-EC"/>
</dbReference>
<comment type="caution">
    <text evidence="5">The sequence shown here is derived from an EMBL/GenBank/DDBJ whole genome shotgun (WGS) entry which is preliminary data.</text>
</comment>
<dbReference type="InterPro" id="IPR008266">
    <property type="entry name" value="Tyr_kinase_AS"/>
</dbReference>
<name>A0A9W8Q5B9_AKAMU</name>
<dbReference type="AlphaFoldDB" id="A0A9W8Q5B9"/>
<dbReference type="PANTHER" id="PTHR38248:SF2">
    <property type="entry name" value="FUNK1 11"/>
    <property type="match status" value="1"/>
</dbReference>
<dbReference type="PROSITE" id="PS00109">
    <property type="entry name" value="PROTEIN_KINASE_TYR"/>
    <property type="match status" value="1"/>
</dbReference>
<proteinExistence type="predicted"/>
<gene>
    <name evidence="5" type="ORF">LMH87_001550</name>
</gene>
<organism evidence="5 6">
    <name type="scientific">Akanthomyces muscarius</name>
    <name type="common">Entomopathogenic fungus</name>
    <name type="synonym">Lecanicillium muscarium</name>
    <dbReference type="NCBI Taxonomy" id="2231603"/>
    <lineage>
        <taxon>Eukaryota</taxon>
        <taxon>Fungi</taxon>
        <taxon>Dikarya</taxon>
        <taxon>Ascomycota</taxon>
        <taxon>Pezizomycotina</taxon>
        <taxon>Sordariomycetes</taxon>
        <taxon>Hypocreomycetidae</taxon>
        <taxon>Hypocreales</taxon>
        <taxon>Cordycipitaceae</taxon>
        <taxon>Akanthomyces</taxon>
    </lineage>
</organism>
<evidence type="ECO:0000259" key="4">
    <source>
        <dbReference type="Pfam" id="PF17667"/>
    </source>
</evidence>
<evidence type="ECO:0000313" key="6">
    <source>
        <dbReference type="Proteomes" id="UP001144673"/>
    </source>
</evidence>
<comment type="catalytic activity">
    <reaction evidence="2">
        <text>L-threonyl-[protein] + ATP = O-phospho-L-threonyl-[protein] + ADP + H(+)</text>
        <dbReference type="Rhea" id="RHEA:46608"/>
        <dbReference type="Rhea" id="RHEA-COMP:11060"/>
        <dbReference type="Rhea" id="RHEA-COMP:11605"/>
        <dbReference type="ChEBI" id="CHEBI:15378"/>
        <dbReference type="ChEBI" id="CHEBI:30013"/>
        <dbReference type="ChEBI" id="CHEBI:30616"/>
        <dbReference type="ChEBI" id="CHEBI:61977"/>
        <dbReference type="ChEBI" id="CHEBI:456216"/>
        <dbReference type="EC" id="2.7.11.1"/>
    </reaction>
</comment>
<dbReference type="RefSeq" id="XP_056049938.1">
    <property type="nucleotide sequence ID" value="XM_056192842.1"/>
</dbReference>
<keyword evidence="6" id="KW-1185">Reference proteome</keyword>
<evidence type="ECO:0000256" key="2">
    <source>
        <dbReference type="ARBA" id="ARBA00047899"/>
    </source>
</evidence>
<sequence>MYVAQPLDLRADYLDAVSIIVGLSLMLPKELGANNLFPKDEHTEAWHISVLGEALELRKAAAITPEDVFGYGMLCYYNRKQNEEQWSHVVKFKWRTSFKSKEEEIFKVVQENGITNVPSLVRHDRLGSTAELRDGLHHQAEPSGFPFRNHTCMCFVVTPIGLPLFTFRNSAELLVVLRDAIQAHRDVLQKANILHRDVSGSNILINQSTRRGMLINFDVAIDLSQHTPTARNIAGTLDYSAAGLLKENPYTYRHDGVIFLRFHPGSHAEGGPLTGEQPIYAVDGR</sequence>
<evidence type="ECO:0000256" key="3">
    <source>
        <dbReference type="ARBA" id="ARBA00048679"/>
    </source>
</evidence>